<accession>A0A931H288</accession>
<dbReference type="InterPro" id="IPR001789">
    <property type="entry name" value="Sig_transdc_resp-reg_receiver"/>
</dbReference>
<evidence type="ECO:0000256" key="2">
    <source>
        <dbReference type="ARBA" id="ARBA00012438"/>
    </source>
</evidence>
<dbReference type="InterPro" id="IPR035965">
    <property type="entry name" value="PAS-like_dom_sf"/>
</dbReference>
<keyword evidence="5" id="KW-0732">Signal</keyword>
<feature type="modified residue" description="4-aspartylphosphate" evidence="11">
    <location>
        <position position="883"/>
    </location>
</feature>
<evidence type="ECO:0000313" key="15">
    <source>
        <dbReference type="Proteomes" id="UP000651050"/>
    </source>
</evidence>
<proteinExistence type="predicted"/>
<keyword evidence="8" id="KW-0843">Virulence</keyword>
<evidence type="ECO:0000256" key="9">
    <source>
        <dbReference type="ARBA" id="ARBA00058004"/>
    </source>
</evidence>
<dbReference type="PANTHER" id="PTHR45339">
    <property type="entry name" value="HYBRID SIGNAL TRANSDUCTION HISTIDINE KINASE J"/>
    <property type="match status" value="1"/>
</dbReference>
<dbReference type="SMART" id="SM00448">
    <property type="entry name" value="REC"/>
    <property type="match status" value="1"/>
</dbReference>
<dbReference type="InterPro" id="IPR003594">
    <property type="entry name" value="HATPase_dom"/>
</dbReference>
<dbReference type="CDD" id="cd00082">
    <property type="entry name" value="HisKA"/>
    <property type="match status" value="1"/>
</dbReference>
<evidence type="ECO:0000256" key="7">
    <source>
        <dbReference type="ARBA" id="ARBA00023012"/>
    </source>
</evidence>
<dbReference type="SMART" id="SM00388">
    <property type="entry name" value="HisKA"/>
    <property type="match status" value="1"/>
</dbReference>
<dbReference type="InterPro" id="IPR003018">
    <property type="entry name" value="GAF"/>
</dbReference>
<dbReference type="InterPro" id="IPR003661">
    <property type="entry name" value="HisK_dim/P_dom"/>
</dbReference>
<dbReference type="SUPFAM" id="SSF52172">
    <property type="entry name" value="CheY-like"/>
    <property type="match status" value="1"/>
</dbReference>
<keyword evidence="4" id="KW-0808">Transferase</keyword>
<evidence type="ECO:0000313" key="14">
    <source>
        <dbReference type="EMBL" id="MBG9387207.1"/>
    </source>
</evidence>
<organism evidence="14 15">
    <name type="scientific">Caenimonas aquaedulcis</name>
    <dbReference type="NCBI Taxonomy" id="2793270"/>
    <lineage>
        <taxon>Bacteria</taxon>
        <taxon>Pseudomonadati</taxon>
        <taxon>Pseudomonadota</taxon>
        <taxon>Betaproteobacteria</taxon>
        <taxon>Burkholderiales</taxon>
        <taxon>Comamonadaceae</taxon>
        <taxon>Caenimonas</taxon>
    </lineage>
</organism>
<keyword evidence="7" id="KW-0902">Two-component regulatory system</keyword>
<evidence type="ECO:0000256" key="10">
    <source>
        <dbReference type="ARBA" id="ARBA00070152"/>
    </source>
</evidence>
<evidence type="ECO:0000256" key="6">
    <source>
        <dbReference type="ARBA" id="ARBA00022777"/>
    </source>
</evidence>
<comment type="caution">
    <text evidence="14">The sequence shown here is derived from an EMBL/GenBank/DDBJ whole genome shotgun (WGS) entry which is preliminary data.</text>
</comment>
<gene>
    <name evidence="14" type="ORF">I5803_04190</name>
</gene>
<dbReference type="InterPro" id="IPR036890">
    <property type="entry name" value="HATPase_C_sf"/>
</dbReference>
<keyword evidence="15" id="KW-1185">Reference proteome</keyword>
<name>A0A931H288_9BURK</name>
<evidence type="ECO:0000256" key="4">
    <source>
        <dbReference type="ARBA" id="ARBA00022679"/>
    </source>
</evidence>
<dbReference type="EMBL" id="JADWYS010000001">
    <property type="protein sequence ID" value="MBG9387207.1"/>
    <property type="molecule type" value="Genomic_DNA"/>
</dbReference>
<reference evidence="14" key="1">
    <citation type="submission" date="2020-11" db="EMBL/GenBank/DDBJ databases">
        <title>Bacterial whole genome sequence for Caenimonas sp. DR4.4.</title>
        <authorList>
            <person name="Le V."/>
            <person name="Ko S.-R."/>
            <person name="Ahn C.-Y."/>
            <person name="Oh H.-M."/>
        </authorList>
    </citation>
    <scope>NUCLEOTIDE SEQUENCE</scope>
    <source>
        <strain evidence="14">DR4.4</strain>
    </source>
</reference>
<feature type="domain" description="Histidine kinase" evidence="12">
    <location>
        <begin position="589"/>
        <end position="810"/>
    </location>
</feature>
<evidence type="ECO:0000256" key="8">
    <source>
        <dbReference type="ARBA" id="ARBA00023026"/>
    </source>
</evidence>
<dbReference type="InterPro" id="IPR029016">
    <property type="entry name" value="GAF-like_dom_sf"/>
</dbReference>
<evidence type="ECO:0000259" key="13">
    <source>
        <dbReference type="PROSITE" id="PS50110"/>
    </source>
</evidence>
<dbReference type="SUPFAM" id="SSF55874">
    <property type="entry name" value="ATPase domain of HSP90 chaperone/DNA topoisomerase II/histidine kinase"/>
    <property type="match status" value="1"/>
</dbReference>
<keyword evidence="6" id="KW-0418">Kinase</keyword>
<dbReference type="SUPFAM" id="SSF55785">
    <property type="entry name" value="PYP-like sensor domain (PAS domain)"/>
    <property type="match status" value="3"/>
</dbReference>
<protein>
    <recommendedName>
        <fullName evidence="10">Virulence sensor protein BvgS</fullName>
        <ecNumber evidence="2">2.7.13.3</ecNumber>
    </recommendedName>
</protein>
<dbReference type="InterPro" id="IPR004358">
    <property type="entry name" value="Sig_transdc_His_kin-like_C"/>
</dbReference>
<dbReference type="SUPFAM" id="SSF47384">
    <property type="entry name" value="Homodimeric domain of signal transducing histidine kinase"/>
    <property type="match status" value="1"/>
</dbReference>
<dbReference type="SMART" id="SM00065">
    <property type="entry name" value="GAF"/>
    <property type="match status" value="1"/>
</dbReference>
<dbReference type="Gene3D" id="3.30.450.40">
    <property type="match status" value="1"/>
</dbReference>
<dbReference type="CDD" id="cd17546">
    <property type="entry name" value="REC_hyHK_CKI1_RcsC-like"/>
    <property type="match status" value="1"/>
</dbReference>
<dbReference type="Pfam" id="PF00512">
    <property type="entry name" value="HisKA"/>
    <property type="match status" value="1"/>
</dbReference>
<evidence type="ECO:0000259" key="12">
    <source>
        <dbReference type="PROSITE" id="PS50109"/>
    </source>
</evidence>
<dbReference type="Pfam" id="PF01590">
    <property type="entry name" value="GAF"/>
    <property type="match status" value="1"/>
</dbReference>
<keyword evidence="3 11" id="KW-0597">Phosphoprotein</keyword>
<comment type="function">
    <text evidence="9">Member of the two-component regulatory system BvgS/BvgA. Phosphorylates BvgA via a four-step phosphorelay in response to environmental signals.</text>
</comment>
<dbReference type="PRINTS" id="PR00344">
    <property type="entry name" value="BCTRLSENSOR"/>
</dbReference>
<dbReference type="InterPro" id="IPR005467">
    <property type="entry name" value="His_kinase_dom"/>
</dbReference>
<dbReference type="Proteomes" id="UP000651050">
    <property type="component" value="Unassembled WGS sequence"/>
</dbReference>
<dbReference type="InterPro" id="IPR000014">
    <property type="entry name" value="PAS"/>
</dbReference>
<dbReference type="InterPro" id="IPR036097">
    <property type="entry name" value="HisK_dim/P_sf"/>
</dbReference>
<dbReference type="Pfam" id="PF12860">
    <property type="entry name" value="PAS_7"/>
    <property type="match status" value="2"/>
</dbReference>
<comment type="catalytic activity">
    <reaction evidence="1">
        <text>ATP + protein L-histidine = ADP + protein N-phospho-L-histidine.</text>
        <dbReference type="EC" id="2.7.13.3"/>
    </reaction>
</comment>
<evidence type="ECO:0000256" key="3">
    <source>
        <dbReference type="ARBA" id="ARBA00022553"/>
    </source>
</evidence>
<dbReference type="PROSITE" id="PS50109">
    <property type="entry name" value="HIS_KIN"/>
    <property type="match status" value="1"/>
</dbReference>
<dbReference type="InterPro" id="IPR011006">
    <property type="entry name" value="CheY-like_superfamily"/>
</dbReference>
<dbReference type="SUPFAM" id="SSF55781">
    <property type="entry name" value="GAF domain-like"/>
    <property type="match status" value="1"/>
</dbReference>
<evidence type="ECO:0000256" key="1">
    <source>
        <dbReference type="ARBA" id="ARBA00000085"/>
    </source>
</evidence>
<dbReference type="Pfam" id="PF08447">
    <property type="entry name" value="PAS_3"/>
    <property type="match status" value="1"/>
</dbReference>
<dbReference type="Gene3D" id="1.10.287.130">
    <property type="match status" value="1"/>
</dbReference>
<dbReference type="SMART" id="SM00091">
    <property type="entry name" value="PAS"/>
    <property type="match status" value="2"/>
</dbReference>
<feature type="domain" description="Response regulatory" evidence="13">
    <location>
        <begin position="833"/>
        <end position="948"/>
    </location>
</feature>
<dbReference type="InterPro" id="IPR013655">
    <property type="entry name" value="PAS_fold_3"/>
</dbReference>
<dbReference type="AlphaFoldDB" id="A0A931H288"/>
<dbReference type="PROSITE" id="PS50110">
    <property type="entry name" value="RESPONSE_REGULATORY"/>
    <property type="match status" value="1"/>
</dbReference>
<dbReference type="Gene3D" id="3.30.565.10">
    <property type="entry name" value="Histidine kinase-like ATPase, C-terminal domain"/>
    <property type="match status" value="1"/>
</dbReference>
<dbReference type="PANTHER" id="PTHR45339:SF3">
    <property type="entry name" value="HISTIDINE KINASE"/>
    <property type="match status" value="1"/>
</dbReference>
<dbReference type="FunFam" id="3.30.565.10:FF:000010">
    <property type="entry name" value="Sensor histidine kinase RcsC"/>
    <property type="match status" value="1"/>
</dbReference>
<dbReference type="Pfam" id="PF00072">
    <property type="entry name" value="Response_reg"/>
    <property type="match status" value="1"/>
</dbReference>
<dbReference type="CDD" id="cd16922">
    <property type="entry name" value="HATPase_EvgS-ArcB-TorS-like"/>
    <property type="match status" value="1"/>
</dbReference>
<evidence type="ECO:0000256" key="11">
    <source>
        <dbReference type="PROSITE-ProRule" id="PRU00169"/>
    </source>
</evidence>
<dbReference type="GO" id="GO:0000155">
    <property type="term" value="F:phosphorelay sensor kinase activity"/>
    <property type="evidence" value="ECO:0007669"/>
    <property type="project" value="InterPro"/>
</dbReference>
<dbReference type="Gene3D" id="3.40.50.2300">
    <property type="match status" value="1"/>
</dbReference>
<dbReference type="Gene3D" id="3.30.450.20">
    <property type="entry name" value="PAS domain"/>
    <property type="match status" value="3"/>
</dbReference>
<dbReference type="EC" id="2.7.13.3" evidence="2"/>
<evidence type="ECO:0000256" key="5">
    <source>
        <dbReference type="ARBA" id="ARBA00022729"/>
    </source>
</evidence>
<dbReference type="Pfam" id="PF02518">
    <property type="entry name" value="HATPase_c"/>
    <property type="match status" value="1"/>
</dbReference>
<dbReference type="RefSeq" id="WP_196985147.1">
    <property type="nucleotide sequence ID" value="NZ_JADWYS010000001.1"/>
</dbReference>
<sequence length="955" mass="104854">MAVSDPLHPPDEVPGEARRLARLRMLKILDSAPEPAFDSLTRVAAAICGTPIALISLIDEDRQWFKSRVGLDGDTETPRTLAFCDHAIRQSGVMEVPDALLDPRFRSNPYVTGEPNVRFYAGAPITLPSGERIGTVCVIDRVPAHLTPQQAQSLAELAEVVQVMLTQRAQLMDRVESDIAGHVEHASRLHGANRFLARAETLSRVGGWEADLRTRTVHWTEQNYRNFELKPGTPVGLDDHRRFFNPEALRLMDDTAARALATGEPWDIELPMTTANGRQVWMRSVGHAEFENGVPVRMVGVLQDISALKSARDAEAASLRLLSAVVEHLPCAVSVFDAQFRLIAHNHQFRTLLDFPDRLFEGRQPTLSEFVRFDLARGEYGDADAGEVLERVARQAATPSRHLLLRSHVGAPALEVRRSPMPGGGFVTTYMDVTQARAADEALARAAEITRATLESTTDGLLVVNPDREVLYHNRKFLEMWNLSAEDLAHGVDALRPNIEPQLADPQAFTRRVGELYASPLSEANDELILKDGRVFERYARPMTVEGHAVGRVWSFRDVTEARRAEANVRRAKDEAVAANRAKTEFLDTISHEIRTPLNGVLGMTQLLAAEPLALHQHKYVQLADTSARDLLELIDDLLDLGKIEAGKVELEDIDFRLEDVTRHLEELYRLRAREKDLDFQLEIGPGVPAVLRGDPGRLRQVLNNLLSNALKFTSEGGIGLVIARMPGARSTPQISFTVHDTGIGIAEDVRERLFSRFSQADSSTTRKYGGTGLGLAIVRQLCDAMGGSVSLRSVPGKGSSFRCELPLAAAQAGAASKPGVPVPQQREFRAARLLLAEDNPVNQLVVQGLLAHAGYLDVVIASDGAQAVAAASHEPFDLVIMDCHMPEMDGYQATALLRERGFAKPIIALTANASQAERERCLSIGMNDFLSKPIDGATLTQAVDRWLQPAAANG</sequence>
<dbReference type="SMART" id="SM00387">
    <property type="entry name" value="HATPase_c"/>
    <property type="match status" value="1"/>
</dbReference>